<comment type="similarity">
    <text evidence="4">Belongs to the MsrA Met sulfoxide reductase family.</text>
</comment>
<dbReference type="GO" id="GO:0033744">
    <property type="term" value="F:L-methionine:thioredoxin-disulfide S-oxidoreductase activity"/>
    <property type="evidence" value="ECO:0007669"/>
    <property type="project" value="RHEA"/>
</dbReference>
<comment type="catalytic activity">
    <reaction evidence="3 4">
        <text>[thioredoxin]-disulfide + L-methionine + H2O = L-methionine (S)-S-oxide + [thioredoxin]-dithiol</text>
        <dbReference type="Rhea" id="RHEA:19993"/>
        <dbReference type="Rhea" id="RHEA-COMP:10698"/>
        <dbReference type="Rhea" id="RHEA-COMP:10700"/>
        <dbReference type="ChEBI" id="CHEBI:15377"/>
        <dbReference type="ChEBI" id="CHEBI:29950"/>
        <dbReference type="ChEBI" id="CHEBI:50058"/>
        <dbReference type="ChEBI" id="CHEBI:57844"/>
        <dbReference type="ChEBI" id="CHEBI:58772"/>
        <dbReference type="EC" id="1.8.4.11"/>
    </reaction>
</comment>
<dbReference type="RefSeq" id="WP_111276488.1">
    <property type="nucleotide sequence ID" value="NZ_QFYS01000005.1"/>
</dbReference>
<evidence type="ECO:0000256" key="4">
    <source>
        <dbReference type="HAMAP-Rule" id="MF_01401"/>
    </source>
</evidence>
<feature type="signal peptide" evidence="5">
    <location>
        <begin position="1"/>
        <end position="22"/>
    </location>
</feature>
<dbReference type="PANTHER" id="PTHR42799:SF2">
    <property type="entry name" value="MITOCHONDRIAL PEPTIDE METHIONINE SULFOXIDE REDUCTASE"/>
    <property type="match status" value="1"/>
</dbReference>
<comment type="function">
    <text evidence="4">Has an important function as a repair enzyme for proteins that have been inactivated by oxidation. Catalyzes the reversible oxidation-reduction of methionine sulfoxide in proteins to methionine.</text>
</comment>
<comment type="caution">
    <text evidence="7">The sequence shown here is derived from an EMBL/GenBank/DDBJ whole genome shotgun (WGS) entry which is preliminary data.</text>
</comment>
<dbReference type="GO" id="GO:0005737">
    <property type="term" value="C:cytoplasm"/>
    <property type="evidence" value="ECO:0007669"/>
    <property type="project" value="TreeGrafter"/>
</dbReference>
<dbReference type="InterPro" id="IPR002569">
    <property type="entry name" value="Met_Sox_Rdtase_MsrA_dom"/>
</dbReference>
<evidence type="ECO:0000256" key="2">
    <source>
        <dbReference type="ARBA" id="ARBA00047806"/>
    </source>
</evidence>
<evidence type="ECO:0000256" key="3">
    <source>
        <dbReference type="ARBA" id="ARBA00048782"/>
    </source>
</evidence>
<sequence>MRALTFAAALIAAGLAATSVQAKPRTAVFAGGCFWSVEKFFEATPGVISAVSGYSGGSTPNPTYDSHRGHLEAVKVTYDPAKITYAKLVERFYRNIDPTDPTGQICDKGPSYRTAVFVSNAEERAVAEAERLKVEKLLGAKVTVQTRNASPFWNAEAYHQDFAKKNPAHYERYRVGCGRDRALKAVWGGR</sequence>
<feature type="domain" description="Peptide methionine sulphoxide reductase MsrA" evidence="6">
    <location>
        <begin position="26"/>
        <end position="171"/>
    </location>
</feature>
<reference evidence="7 8" key="1">
    <citation type="submission" date="2018-05" db="EMBL/GenBank/DDBJ databases">
        <authorList>
            <person name="Lanie J.A."/>
            <person name="Ng W.-L."/>
            <person name="Kazmierczak K.M."/>
            <person name="Andrzejewski T.M."/>
            <person name="Davidsen T.M."/>
            <person name="Wayne K.J."/>
            <person name="Tettelin H."/>
            <person name="Glass J.I."/>
            <person name="Rusch D."/>
            <person name="Podicherti R."/>
            <person name="Tsui H.-C.T."/>
            <person name="Winkler M.E."/>
        </authorList>
    </citation>
    <scope>NUCLEOTIDE SEQUENCE [LARGE SCALE GENOMIC DNA]</scope>
    <source>
        <strain evidence="7 8">BUT-10</strain>
    </source>
</reference>
<dbReference type="NCBIfam" id="TIGR00401">
    <property type="entry name" value="msrA"/>
    <property type="match status" value="1"/>
</dbReference>
<dbReference type="Gene3D" id="3.30.1060.10">
    <property type="entry name" value="Peptide methionine sulphoxide reductase MsrA"/>
    <property type="match status" value="1"/>
</dbReference>
<dbReference type="OrthoDB" id="4174719at2"/>
<keyword evidence="5" id="KW-0732">Signal</keyword>
<organism evidence="7 8">
    <name type="scientific">Phenylobacterium kunshanense</name>
    <dbReference type="NCBI Taxonomy" id="1445034"/>
    <lineage>
        <taxon>Bacteria</taxon>
        <taxon>Pseudomonadati</taxon>
        <taxon>Pseudomonadota</taxon>
        <taxon>Alphaproteobacteria</taxon>
        <taxon>Caulobacterales</taxon>
        <taxon>Caulobacteraceae</taxon>
        <taxon>Phenylobacterium</taxon>
    </lineage>
</organism>
<evidence type="ECO:0000256" key="1">
    <source>
        <dbReference type="ARBA" id="ARBA00023002"/>
    </source>
</evidence>
<protein>
    <recommendedName>
        <fullName evidence="4">Peptide methionine sulfoxide reductase MsrA</fullName>
        <shortName evidence="4">Protein-methionine-S-oxide reductase</shortName>
        <ecNumber evidence="4">1.8.4.11</ecNumber>
    </recommendedName>
    <alternativeName>
        <fullName evidence="4">Peptide-methionine (S)-S-oxide reductase</fullName>
        <shortName evidence="4">Peptide Met(O) reductase</shortName>
    </alternativeName>
</protein>
<comment type="catalytic activity">
    <reaction evidence="2 4">
        <text>L-methionyl-[protein] + [thioredoxin]-disulfide + H2O = L-methionyl-(S)-S-oxide-[protein] + [thioredoxin]-dithiol</text>
        <dbReference type="Rhea" id="RHEA:14217"/>
        <dbReference type="Rhea" id="RHEA-COMP:10698"/>
        <dbReference type="Rhea" id="RHEA-COMP:10700"/>
        <dbReference type="Rhea" id="RHEA-COMP:12313"/>
        <dbReference type="Rhea" id="RHEA-COMP:12315"/>
        <dbReference type="ChEBI" id="CHEBI:15377"/>
        <dbReference type="ChEBI" id="CHEBI:16044"/>
        <dbReference type="ChEBI" id="CHEBI:29950"/>
        <dbReference type="ChEBI" id="CHEBI:44120"/>
        <dbReference type="ChEBI" id="CHEBI:50058"/>
        <dbReference type="EC" id="1.8.4.11"/>
    </reaction>
</comment>
<dbReference type="PANTHER" id="PTHR42799">
    <property type="entry name" value="MITOCHONDRIAL PEPTIDE METHIONINE SULFOXIDE REDUCTASE"/>
    <property type="match status" value="1"/>
</dbReference>
<dbReference type="GO" id="GO:0034599">
    <property type="term" value="P:cellular response to oxidative stress"/>
    <property type="evidence" value="ECO:0007669"/>
    <property type="project" value="TreeGrafter"/>
</dbReference>
<keyword evidence="8" id="KW-1185">Reference proteome</keyword>
<gene>
    <name evidence="4 7" type="primary">msrA</name>
    <name evidence="7" type="ORF">DJ019_13170</name>
</gene>
<evidence type="ECO:0000259" key="6">
    <source>
        <dbReference type="Pfam" id="PF01625"/>
    </source>
</evidence>
<feature type="active site" evidence="4">
    <location>
        <position position="33"/>
    </location>
</feature>
<evidence type="ECO:0000313" key="8">
    <source>
        <dbReference type="Proteomes" id="UP000249524"/>
    </source>
</evidence>
<dbReference type="Pfam" id="PF01625">
    <property type="entry name" value="PMSR"/>
    <property type="match status" value="1"/>
</dbReference>
<dbReference type="InterPro" id="IPR036509">
    <property type="entry name" value="Met_Sox_Rdtase_MsrA_sf"/>
</dbReference>
<dbReference type="EC" id="1.8.4.11" evidence="4"/>
<dbReference type="HAMAP" id="MF_01401">
    <property type="entry name" value="MsrA"/>
    <property type="match status" value="1"/>
</dbReference>
<dbReference type="EMBL" id="QFYS01000005">
    <property type="protein sequence ID" value="RAK64950.1"/>
    <property type="molecule type" value="Genomic_DNA"/>
</dbReference>
<name>A0A328BBR7_9CAUL</name>
<dbReference type="Proteomes" id="UP000249524">
    <property type="component" value="Unassembled WGS sequence"/>
</dbReference>
<dbReference type="SUPFAM" id="SSF55068">
    <property type="entry name" value="Peptide methionine sulfoxide reductase"/>
    <property type="match status" value="1"/>
</dbReference>
<dbReference type="AlphaFoldDB" id="A0A328BBR7"/>
<dbReference type="InterPro" id="IPR050162">
    <property type="entry name" value="MsrA_MetSO_reductase"/>
</dbReference>
<dbReference type="GO" id="GO:0008113">
    <property type="term" value="F:peptide-methionine (S)-S-oxide reductase activity"/>
    <property type="evidence" value="ECO:0007669"/>
    <property type="project" value="UniProtKB-UniRule"/>
</dbReference>
<evidence type="ECO:0000256" key="5">
    <source>
        <dbReference type="SAM" id="SignalP"/>
    </source>
</evidence>
<evidence type="ECO:0000313" key="7">
    <source>
        <dbReference type="EMBL" id="RAK64950.1"/>
    </source>
</evidence>
<keyword evidence="1 4" id="KW-0560">Oxidoreductase</keyword>
<proteinExistence type="inferred from homology"/>
<accession>A0A328BBR7</accession>
<feature type="chain" id="PRO_5016415364" description="Peptide methionine sulfoxide reductase MsrA" evidence="5">
    <location>
        <begin position="23"/>
        <end position="190"/>
    </location>
</feature>